<dbReference type="GO" id="GO:0016787">
    <property type="term" value="F:hydrolase activity"/>
    <property type="evidence" value="ECO:0007669"/>
    <property type="project" value="UniProtKB-KW"/>
</dbReference>
<gene>
    <name evidence="5" type="ORF">SAMN04488134_11142</name>
</gene>
<sequence>MWDTLFNQVEDHFNELVAVRRHLHQHPELSFKEFQTTAYIADYYRQLQIPYQEKVGGNGVVARLVGNYPGKTIALRADFDALPIHDQKEVPYKSLVPGVMHACGHDGHTAILLITAKLLKEIQHQLKGTIVFIHQHAEELTPGGAKSMIAGGALDDVDLVFGTHLWSSAPIGVIQTAPDRFMAGADKFTITIQGQGGHGAMPHETKDAIVIGSQLVTNLQQIISRRLDPLNTAVLTIGKFQAGDSFNIIADQAVLDGTVRTFDPKLQDQIIDEMDTIIKGTCAAYGASYQFDYLKGYPPVINHRQEAQRILEVSKQINEVEQASFVQPSMTAEDFAYYLIEKPGAFFFTGAQIAGNFQPHHHPKFDFDERAMPIAVKVFLKLIQSYQ</sequence>
<name>A0A1H8RTQ6_9BACI</name>
<comment type="similarity">
    <text evidence="1">Belongs to the peptidase M20 family.</text>
</comment>
<dbReference type="EMBL" id="FODJ01000011">
    <property type="protein sequence ID" value="SEO70039.1"/>
    <property type="molecule type" value="Genomic_DNA"/>
</dbReference>
<protein>
    <submittedName>
        <fullName evidence="5">Amidohydrolase</fullName>
    </submittedName>
</protein>
<dbReference type="InterPro" id="IPR036264">
    <property type="entry name" value="Bact_exopeptidase_dim_dom"/>
</dbReference>
<evidence type="ECO:0000313" key="6">
    <source>
        <dbReference type="Proteomes" id="UP000199300"/>
    </source>
</evidence>
<evidence type="ECO:0000313" key="5">
    <source>
        <dbReference type="EMBL" id="SEO70039.1"/>
    </source>
</evidence>
<dbReference type="InterPro" id="IPR002933">
    <property type="entry name" value="Peptidase_M20"/>
</dbReference>
<evidence type="ECO:0000256" key="3">
    <source>
        <dbReference type="PIRSR" id="PIRSR005962-1"/>
    </source>
</evidence>
<keyword evidence="6" id="KW-1185">Reference proteome</keyword>
<dbReference type="InterPro" id="IPR011650">
    <property type="entry name" value="Peptidase_M20_dimer"/>
</dbReference>
<dbReference type="Pfam" id="PF07687">
    <property type="entry name" value="M20_dimer"/>
    <property type="match status" value="1"/>
</dbReference>
<feature type="binding site" evidence="3">
    <location>
        <position position="139"/>
    </location>
    <ligand>
        <name>Mn(2+)</name>
        <dbReference type="ChEBI" id="CHEBI:29035"/>
        <label>2</label>
    </ligand>
</feature>
<feature type="domain" description="Peptidase M20 dimerisation" evidence="4">
    <location>
        <begin position="184"/>
        <end position="282"/>
    </location>
</feature>
<keyword evidence="2 5" id="KW-0378">Hydrolase</keyword>
<feature type="binding site" evidence="3">
    <location>
        <position position="164"/>
    </location>
    <ligand>
        <name>Mn(2+)</name>
        <dbReference type="ChEBI" id="CHEBI:29035"/>
        <label>2</label>
    </ligand>
</feature>
<feature type="binding site" evidence="3">
    <location>
        <position position="361"/>
    </location>
    <ligand>
        <name>Mn(2+)</name>
        <dbReference type="ChEBI" id="CHEBI:29035"/>
        <label>2</label>
    </ligand>
</feature>
<dbReference type="Pfam" id="PF01546">
    <property type="entry name" value="Peptidase_M20"/>
    <property type="match status" value="1"/>
</dbReference>
<dbReference type="SUPFAM" id="SSF53187">
    <property type="entry name" value="Zn-dependent exopeptidases"/>
    <property type="match status" value="1"/>
</dbReference>
<dbReference type="STRING" id="872970.SAMN04488134_11142"/>
<accession>A0A1H8RTQ6</accession>
<dbReference type="RefSeq" id="WP_091499423.1">
    <property type="nucleotide sequence ID" value="NZ_FODJ01000011.1"/>
</dbReference>
<dbReference type="AlphaFoldDB" id="A0A1H8RTQ6"/>
<dbReference type="SUPFAM" id="SSF55031">
    <property type="entry name" value="Bacterial exopeptidase dimerisation domain"/>
    <property type="match status" value="1"/>
</dbReference>
<dbReference type="GO" id="GO:0046872">
    <property type="term" value="F:metal ion binding"/>
    <property type="evidence" value="ECO:0007669"/>
    <property type="project" value="UniProtKB-KW"/>
</dbReference>
<evidence type="ECO:0000256" key="1">
    <source>
        <dbReference type="ARBA" id="ARBA00006153"/>
    </source>
</evidence>
<evidence type="ECO:0000256" key="2">
    <source>
        <dbReference type="ARBA" id="ARBA00022801"/>
    </source>
</evidence>
<keyword evidence="3" id="KW-0479">Metal-binding</keyword>
<dbReference type="CDD" id="cd08021">
    <property type="entry name" value="M20_Acy1_YhaA-like"/>
    <property type="match status" value="1"/>
</dbReference>
<proteinExistence type="inferred from homology"/>
<dbReference type="NCBIfam" id="TIGR01891">
    <property type="entry name" value="amidohydrolases"/>
    <property type="match status" value="1"/>
</dbReference>
<organism evidence="5 6">
    <name type="scientific">Amphibacillus marinus</name>
    <dbReference type="NCBI Taxonomy" id="872970"/>
    <lineage>
        <taxon>Bacteria</taxon>
        <taxon>Bacillati</taxon>
        <taxon>Bacillota</taxon>
        <taxon>Bacilli</taxon>
        <taxon>Bacillales</taxon>
        <taxon>Bacillaceae</taxon>
        <taxon>Amphibacillus</taxon>
    </lineage>
</organism>
<dbReference type="Gene3D" id="3.30.70.360">
    <property type="match status" value="1"/>
</dbReference>
<feature type="binding site" evidence="3">
    <location>
        <position position="105"/>
    </location>
    <ligand>
        <name>Mn(2+)</name>
        <dbReference type="ChEBI" id="CHEBI:29035"/>
        <label>2</label>
    </ligand>
</feature>
<dbReference type="PANTHER" id="PTHR11014:SF63">
    <property type="entry name" value="METALLOPEPTIDASE, PUTATIVE (AFU_ORTHOLOGUE AFUA_6G09600)-RELATED"/>
    <property type="match status" value="1"/>
</dbReference>
<dbReference type="PANTHER" id="PTHR11014">
    <property type="entry name" value="PEPTIDASE M20 FAMILY MEMBER"/>
    <property type="match status" value="1"/>
</dbReference>
<keyword evidence="3" id="KW-0464">Manganese</keyword>
<reference evidence="5 6" key="1">
    <citation type="submission" date="2016-10" db="EMBL/GenBank/DDBJ databases">
        <authorList>
            <person name="de Groot N.N."/>
        </authorList>
    </citation>
    <scope>NUCLEOTIDE SEQUENCE [LARGE SCALE GENOMIC DNA]</scope>
    <source>
        <strain evidence="5 6">CGMCC 1.10434</strain>
    </source>
</reference>
<dbReference type="InterPro" id="IPR017439">
    <property type="entry name" value="Amidohydrolase"/>
</dbReference>
<comment type="cofactor">
    <cofactor evidence="3">
        <name>Mn(2+)</name>
        <dbReference type="ChEBI" id="CHEBI:29035"/>
    </cofactor>
    <text evidence="3">The Mn(2+) ion enhances activity.</text>
</comment>
<dbReference type="FunFam" id="3.30.70.360:FF:000014">
    <property type="entry name" value="N-acyl-L-amino acid amidohydrolase"/>
    <property type="match status" value="1"/>
</dbReference>
<dbReference type="Gene3D" id="3.40.630.10">
    <property type="entry name" value="Zn peptidases"/>
    <property type="match status" value="1"/>
</dbReference>
<dbReference type="Proteomes" id="UP000199300">
    <property type="component" value="Unassembled WGS sequence"/>
</dbReference>
<dbReference type="OrthoDB" id="9776731at2"/>
<evidence type="ECO:0000259" key="4">
    <source>
        <dbReference type="Pfam" id="PF07687"/>
    </source>
</evidence>
<feature type="binding site" evidence="3">
    <location>
        <position position="103"/>
    </location>
    <ligand>
        <name>Mn(2+)</name>
        <dbReference type="ChEBI" id="CHEBI:29035"/>
        <label>2</label>
    </ligand>
</feature>
<dbReference type="PIRSF" id="PIRSF005962">
    <property type="entry name" value="Pept_M20D_amidohydro"/>
    <property type="match status" value="1"/>
</dbReference>